<name>A0AAF0IHZ1_9EURO</name>
<dbReference type="Pfam" id="PF16761">
    <property type="entry name" value="Clr2_transil"/>
    <property type="match status" value="1"/>
</dbReference>
<protein>
    <recommendedName>
        <fullName evidence="6">Cryptic loci regulator 2 N-terminal domain-containing protein</fullName>
    </recommendedName>
</protein>
<evidence type="ECO:0000313" key="4">
    <source>
        <dbReference type="EMBL" id="WEW58300.1"/>
    </source>
</evidence>
<keyword evidence="5" id="KW-1185">Reference proteome</keyword>
<feature type="domain" description="Cryptic loci regulator 2 N-terminal" evidence="3">
    <location>
        <begin position="55"/>
        <end position="117"/>
    </location>
</feature>
<dbReference type="GO" id="GO:0033553">
    <property type="term" value="C:rDNA heterochromatin"/>
    <property type="evidence" value="ECO:0007669"/>
    <property type="project" value="TreeGrafter"/>
</dbReference>
<accession>A0AAF0IHZ1</accession>
<dbReference type="InterPro" id="IPR038986">
    <property type="entry name" value="Clr2"/>
</dbReference>
<evidence type="ECO:0000259" key="2">
    <source>
        <dbReference type="Pfam" id="PF10383"/>
    </source>
</evidence>
<sequence length="735" mass="83190">MPPLLKESEEPVAGPSSSEERWVIIPVEADPTTYLEKLAKLWVQYKKEYKPGVHYILSKLPEGYALLSRSRGTQPHIQDKYLYGHPSGVHFNSSLRFWTHFKHLMNGSVSPCDCDACTLQERRGTTLGADGMPQLIRRRRGKGKRPAGKGKVVGPGRPGRRREEHYLAEDEEGIQDVFKELVHKLKLRKVVDEPVVENDSMDWRAERQQLREHLTRMYMQHSFIPRVGELVLWCPELKGEVKFDFNTGTFQEVCLKTKKLLGVPKWRAGTVAQVPEELVVLGDIFFDTEKSMGINMSGFRIETFPDPNSPDKDFSSQYKYVPLSHTRPFNMWDIFLQNVPSDEFHPSIAYGLTIMSSFSMLDKYHFKGTWPDATIYCKGIYIGAELLVKGDSVRLMPENWVSGTPFGSVTDVLVIDKIVVELFNCDSDLSSPMLCEQFSPRVIGRAFTISKDRAYRDPSSLNEEPTPLTHDDVINCFETVAMRQYGPWYRLHPDGSNMEISINKIAGRCFESDYMRLMFGTKDLDLDLEGVISGRQYGRNMDNRIPEDKEWFPGDYRLETLALETFNGIEVGKYDEARDLKMWRANLRIIDGTATAADLKDAKLPREQGRSRKEHIIGGKADASKFENIGRTSSMVSIALAPPAPSTNATPNDFMSAHETGPDEDEDDDDQEEEEAEEGSSVGDVTHAPAEDSEESLDELQMDVTIFRGGTEETEGGDYEPPSSAGEPSAKRRKY</sequence>
<dbReference type="InterPro" id="IPR031915">
    <property type="entry name" value="Clr2_N"/>
</dbReference>
<dbReference type="InterPro" id="IPR018839">
    <property type="entry name" value="Tscrpt-silencing_Clr2_C"/>
</dbReference>
<reference evidence="4" key="1">
    <citation type="submission" date="2023-03" db="EMBL/GenBank/DDBJ databases">
        <title>Emydomyces testavorans Genome Sequence.</title>
        <authorList>
            <person name="Hoyer L."/>
        </authorList>
    </citation>
    <scope>NUCLEOTIDE SEQUENCE</scope>
    <source>
        <strain evidence="4">16-2883</strain>
    </source>
</reference>
<feature type="compositionally biased region" description="Acidic residues" evidence="1">
    <location>
        <begin position="662"/>
        <end position="678"/>
    </location>
</feature>
<feature type="region of interest" description="Disordered" evidence="1">
    <location>
        <begin position="139"/>
        <end position="161"/>
    </location>
</feature>
<dbReference type="AlphaFoldDB" id="A0AAF0IHZ1"/>
<feature type="domain" description="Cryptic loci regulator 2 C-terminal" evidence="2">
    <location>
        <begin position="376"/>
        <end position="511"/>
    </location>
</feature>
<organism evidence="4 5">
    <name type="scientific">Emydomyces testavorans</name>
    <dbReference type="NCBI Taxonomy" id="2070801"/>
    <lineage>
        <taxon>Eukaryota</taxon>
        <taxon>Fungi</taxon>
        <taxon>Dikarya</taxon>
        <taxon>Ascomycota</taxon>
        <taxon>Pezizomycotina</taxon>
        <taxon>Eurotiomycetes</taxon>
        <taxon>Eurotiomycetidae</taxon>
        <taxon>Onygenales</taxon>
        <taxon>Nannizziopsiaceae</taxon>
        <taxon>Emydomyces</taxon>
    </lineage>
</organism>
<dbReference type="Pfam" id="PF10383">
    <property type="entry name" value="Clr2"/>
    <property type="match status" value="1"/>
</dbReference>
<dbReference type="GO" id="GO:0070824">
    <property type="term" value="C:SHREC complex"/>
    <property type="evidence" value="ECO:0007669"/>
    <property type="project" value="InterPro"/>
</dbReference>
<dbReference type="EMBL" id="CP120628">
    <property type="protein sequence ID" value="WEW58300.1"/>
    <property type="molecule type" value="Genomic_DNA"/>
</dbReference>
<evidence type="ECO:0000259" key="3">
    <source>
        <dbReference type="Pfam" id="PF16761"/>
    </source>
</evidence>
<feature type="compositionally biased region" description="Acidic residues" evidence="1">
    <location>
        <begin position="691"/>
        <end position="701"/>
    </location>
</feature>
<evidence type="ECO:0000256" key="1">
    <source>
        <dbReference type="SAM" id="MobiDB-lite"/>
    </source>
</evidence>
<dbReference type="PANTHER" id="PTHR38046">
    <property type="entry name" value="CRYPTIC LOCI REGULATOR 2"/>
    <property type="match status" value="1"/>
</dbReference>
<proteinExistence type="predicted"/>
<gene>
    <name evidence="4" type="ORF">PRK78_003768</name>
</gene>
<dbReference type="Proteomes" id="UP001219355">
    <property type="component" value="Chromosome 2"/>
</dbReference>
<feature type="compositionally biased region" description="Basic residues" evidence="1">
    <location>
        <begin position="139"/>
        <end position="148"/>
    </location>
</feature>
<feature type="region of interest" description="Disordered" evidence="1">
    <location>
        <begin position="641"/>
        <end position="735"/>
    </location>
</feature>
<dbReference type="GO" id="GO:0031934">
    <property type="term" value="C:mating-type region heterochromatin"/>
    <property type="evidence" value="ECO:0007669"/>
    <property type="project" value="TreeGrafter"/>
</dbReference>
<evidence type="ECO:0008006" key="6">
    <source>
        <dbReference type="Google" id="ProtNLM"/>
    </source>
</evidence>
<dbReference type="PANTHER" id="PTHR38046:SF1">
    <property type="entry name" value="CRYPTIC LOCI REGULATOR 2"/>
    <property type="match status" value="1"/>
</dbReference>
<dbReference type="GO" id="GO:0030466">
    <property type="term" value="P:silent mating-type cassette heterochromatin formation"/>
    <property type="evidence" value="ECO:0007669"/>
    <property type="project" value="TreeGrafter"/>
</dbReference>
<evidence type="ECO:0000313" key="5">
    <source>
        <dbReference type="Proteomes" id="UP001219355"/>
    </source>
</evidence>